<comment type="caution">
    <text evidence="3">The sequence shown here is derived from an EMBL/GenBank/DDBJ whole genome shotgun (WGS) entry which is preliminary data.</text>
</comment>
<name>A0AAD8A7N6_DIPPU</name>
<keyword evidence="4" id="KW-1185">Reference proteome</keyword>
<dbReference type="InterPro" id="IPR011257">
    <property type="entry name" value="DNA_glycosylase"/>
</dbReference>
<reference evidence="3" key="2">
    <citation type="submission" date="2023-05" db="EMBL/GenBank/DDBJ databases">
        <authorList>
            <person name="Fouks B."/>
        </authorList>
    </citation>
    <scope>NUCLEOTIDE SEQUENCE</scope>
    <source>
        <strain evidence="3">Stay&amp;Tobe</strain>
        <tissue evidence="3">Testes</tissue>
    </source>
</reference>
<reference evidence="3" key="1">
    <citation type="journal article" date="2023" name="IScience">
        <title>Live-bearing cockroach genome reveals convergent evolutionary mechanisms linked to viviparity in insects and beyond.</title>
        <authorList>
            <person name="Fouks B."/>
            <person name="Harrison M.C."/>
            <person name="Mikhailova A.A."/>
            <person name="Marchal E."/>
            <person name="English S."/>
            <person name="Carruthers M."/>
            <person name="Jennings E.C."/>
            <person name="Chiamaka E.L."/>
            <person name="Frigard R.A."/>
            <person name="Pippel M."/>
            <person name="Attardo G.M."/>
            <person name="Benoit J.B."/>
            <person name="Bornberg-Bauer E."/>
            <person name="Tobe S.S."/>
        </authorList>
    </citation>
    <scope>NUCLEOTIDE SEQUENCE</scope>
    <source>
        <strain evidence="3">Stay&amp;Tobe</strain>
    </source>
</reference>
<dbReference type="GO" id="GO:0003824">
    <property type="term" value="F:catalytic activity"/>
    <property type="evidence" value="ECO:0007669"/>
    <property type="project" value="InterPro"/>
</dbReference>
<evidence type="ECO:0000313" key="4">
    <source>
        <dbReference type="Proteomes" id="UP001233999"/>
    </source>
</evidence>
<dbReference type="PANTHER" id="PTHR15074:SF0">
    <property type="entry name" value="METHYL-CPG-BINDING DOMAIN PROTEIN 4-LIKE PROTEIN"/>
    <property type="match status" value="1"/>
</dbReference>
<dbReference type="GO" id="GO:0005634">
    <property type="term" value="C:nucleus"/>
    <property type="evidence" value="ECO:0007669"/>
    <property type="project" value="UniProtKB-SubCell"/>
</dbReference>
<comment type="subcellular location">
    <subcellularLocation>
        <location evidence="1">Nucleus</location>
    </subcellularLocation>
</comment>
<evidence type="ECO:0000256" key="2">
    <source>
        <dbReference type="ARBA" id="ARBA00023242"/>
    </source>
</evidence>
<accession>A0AAD8A7N6</accession>
<protein>
    <recommendedName>
        <fullName evidence="5">DNA glycosylase</fullName>
    </recommendedName>
</protein>
<evidence type="ECO:0000313" key="3">
    <source>
        <dbReference type="EMBL" id="KAJ9593685.1"/>
    </source>
</evidence>
<dbReference type="EMBL" id="JASPKZ010003413">
    <property type="protein sequence ID" value="KAJ9593685.1"/>
    <property type="molecule type" value="Genomic_DNA"/>
</dbReference>
<dbReference type="SUPFAM" id="SSF48150">
    <property type="entry name" value="DNA-glycosylase"/>
    <property type="match status" value="1"/>
</dbReference>
<organism evidence="3 4">
    <name type="scientific">Diploptera punctata</name>
    <name type="common">Pacific beetle cockroach</name>
    <dbReference type="NCBI Taxonomy" id="6984"/>
    <lineage>
        <taxon>Eukaryota</taxon>
        <taxon>Metazoa</taxon>
        <taxon>Ecdysozoa</taxon>
        <taxon>Arthropoda</taxon>
        <taxon>Hexapoda</taxon>
        <taxon>Insecta</taxon>
        <taxon>Pterygota</taxon>
        <taxon>Neoptera</taxon>
        <taxon>Polyneoptera</taxon>
        <taxon>Dictyoptera</taxon>
        <taxon>Blattodea</taxon>
        <taxon>Blaberoidea</taxon>
        <taxon>Blaberidae</taxon>
        <taxon>Diplopterinae</taxon>
        <taxon>Diploptera</taxon>
    </lineage>
</organism>
<sequence length="208" mass="24106">MDQFEDEVLKLTEQIHKLKNSKHSKKKIKIEKSLVDGTDVLCASGFFGNTSESKTIKHYWTPPRSPYNLVQEVLHHDEWQLLLATMFLNKTSCQKAIPQLWVFLNKWSSAEAVCNANMEDIVEVLKPLGLHEKRAQLIKNMSVCYLKGKWKNPRDLPGIGKYGDDSYKIFCEGKWKKVNPTDKKLRKYIEFLSSKYSGLKARRTEAQI</sequence>
<dbReference type="Gene3D" id="1.10.340.30">
    <property type="entry name" value="Hypothetical protein, domain 2"/>
    <property type="match status" value="1"/>
</dbReference>
<proteinExistence type="predicted"/>
<dbReference type="PANTHER" id="PTHR15074">
    <property type="entry name" value="METHYL-CPG-BINDING PROTEIN"/>
    <property type="match status" value="1"/>
</dbReference>
<dbReference type="GO" id="GO:0006281">
    <property type="term" value="P:DNA repair"/>
    <property type="evidence" value="ECO:0007669"/>
    <property type="project" value="InterPro"/>
</dbReference>
<dbReference type="FunFam" id="1.10.340.30:FF:000042">
    <property type="entry name" value="Methyl-CpG-binding domain protein 4"/>
    <property type="match status" value="1"/>
</dbReference>
<evidence type="ECO:0008006" key="5">
    <source>
        <dbReference type="Google" id="ProtNLM"/>
    </source>
</evidence>
<keyword evidence="2" id="KW-0539">Nucleus</keyword>
<dbReference type="Proteomes" id="UP001233999">
    <property type="component" value="Unassembled WGS sequence"/>
</dbReference>
<dbReference type="GO" id="GO:0003677">
    <property type="term" value="F:DNA binding"/>
    <property type="evidence" value="ECO:0007669"/>
    <property type="project" value="InterPro"/>
</dbReference>
<dbReference type="InterPro" id="IPR045138">
    <property type="entry name" value="MeCP2/MBD4"/>
</dbReference>
<dbReference type="AlphaFoldDB" id="A0AAD8A7N6"/>
<evidence type="ECO:0000256" key="1">
    <source>
        <dbReference type="ARBA" id="ARBA00004123"/>
    </source>
</evidence>
<gene>
    <name evidence="3" type="ORF">L9F63_014733</name>
</gene>